<comment type="caution">
    <text evidence="8">The sequence shown here is derived from an EMBL/GenBank/DDBJ whole genome shotgun (WGS) entry which is preliminary data.</text>
</comment>
<dbReference type="InterPro" id="IPR001736">
    <property type="entry name" value="PLipase_D/transphosphatidylase"/>
</dbReference>
<protein>
    <recommendedName>
        <fullName evidence="3">Phospholipase D</fullName>
    </recommendedName>
    <alternativeName>
        <fullName evidence="5">Choline phosphatase</fullName>
    </alternativeName>
</protein>
<dbReference type="CDD" id="cd09111">
    <property type="entry name" value="PLDc_ymdC_like_1"/>
    <property type="match status" value="1"/>
</dbReference>
<feature type="domain" description="PLD phosphodiesterase" evidence="7">
    <location>
        <begin position="162"/>
        <end position="189"/>
    </location>
</feature>
<dbReference type="PANTHER" id="PTHR21248">
    <property type="entry name" value="CARDIOLIPIN SYNTHASE"/>
    <property type="match status" value="1"/>
</dbReference>
<evidence type="ECO:0000256" key="1">
    <source>
        <dbReference type="ARBA" id="ARBA00003145"/>
    </source>
</evidence>
<feature type="signal peptide" evidence="6">
    <location>
        <begin position="1"/>
        <end position="19"/>
    </location>
</feature>
<dbReference type="SUPFAM" id="SSF56024">
    <property type="entry name" value="Phospholipase D/nuclease"/>
    <property type="match status" value="2"/>
</dbReference>
<sequence>MKAMACTGILLAMLVTACARPVVVGDKVTTTAFTDTSATFLARKVDSLSPPRDGRSGVRLVPSGPEALAMRQVLSEQAERSIDAQYYLLHDDVTGHIFAGELLLAADRGVRVRLLLDDMYTSEYDPMTIALTRHPNINVRLFNPFRRHVPRAVNSLFEFSRIDRRMHNKSMTFDNQVTIVGGRNIGDEYFSARNDSNYDDLDMLAVGPVVEQVSGIFDDYWNSPHAIPAQSIIRPGPDAPSYDQARARLIARYDSANQTAYASAVTHDVRAQLRAGDLGLTWAPAQVLADPPHKAAGPSDLVLASYIAPLLRSAQRELIVESAYFMPGERGTALLKGIAQSGVRVVILTNSLESNDVGMVHGHYARYRKELLQAGVELWELRPDKERPDRSLLKLGQSLSGLHAKAFSIDGKKLFVGSFNWDPRSIDINTEMGILVGSPELTETASRQFLQSLPDAAYKLRLNDRGQIEWLERQDDGRWTGYGQEPAKSGWQRFITGFYGYLPVGKEL</sequence>
<dbReference type="Proteomes" id="UP001165641">
    <property type="component" value="Unassembled WGS sequence"/>
</dbReference>
<evidence type="ECO:0000313" key="8">
    <source>
        <dbReference type="EMBL" id="MDB6177266.1"/>
    </source>
</evidence>
<dbReference type="PROSITE" id="PS51257">
    <property type="entry name" value="PROKAR_LIPOPROTEIN"/>
    <property type="match status" value="1"/>
</dbReference>
<evidence type="ECO:0000313" key="9">
    <source>
        <dbReference type="Proteomes" id="UP001165641"/>
    </source>
</evidence>
<dbReference type="EMBL" id="JAQBIE010000008">
    <property type="protein sequence ID" value="MDB6177266.1"/>
    <property type="molecule type" value="Genomic_DNA"/>
</dbReference>
<evidence type="ECO:0000256" key="4">
    <source>
        <dbReference type="ARBA" id="ARBA00022525"/>
    </source>
</evidence>
<name>A0ABT4ZD21_9RHOB</name>
<evidence type="ECO:0000259" key="7">
    <source>
        <dbReference type="PROSITE" id="PS50035"/>
    </source>
</evidence>
<evidence type="ECO:0000256" key="6">
    <source>
        <dbReference type="SAM" id="SignalP"/>
    </source>
</evidence>
<dbReference type="RefSeq" id="WP_271888395.1">
    <property type="nucleotide sequence ID" value="NZ_JAQBIE010000008.1"/>
</dbReference>
<keyword evidence="6" id="KW-0732">Signal</keyword>
<comment type="function">
    <text evidence="1">Could be a virulence factor.</text>
</comment>
<dbReference type="PROSITE" id="PS50035">
    <property type="entry name" value="PLD"/>
    <property type="match status" value="2"/>
</dbReference>
<dbReference type="SMART" id="SM00155">
    <property type="entry name" value="PLDc"/>
    <property type="match status" value="2"/>
</dbReference>
<organism evidence="8 9">
    <name type="scientific">Paracoccus onchidii</name>
    <dbReference type="NCBI Taxonomy" id="3017813"/>
    <lineage>
        <taxon>Bacteria</taxon>
        <taxon>Pseudomonadati</taxon>
        <taxon>Pseudomonadota</taxon>
        <taxon>Alphaproteobacteria</taxon>
        <taxon>Rhodobacterales</taxon>
        <taxon>Paracoccaceae</taxon>
        <taxon>Paracoccus</taxon>
    </lineage>
</organism>
<gene>
    <name evidence="8" type="ORF">PAF17_07055</name>
</gene>
<dbReference type="Gene3D" id="3.30.870.10">
    <property type="entry name" value="Endonuclease Chain A"/>
    <property type="match status" value="2"/>
</dbReference>
<evidence type="ECO:0000256" key="5">
    <source>
        <dbReference type="ARBA" id="ARBA00029594"/>
    </source>
</evidence>
<feature type="chain" id="PRO_5045917682" description="Phospholipase D" evidence="6">
    <location>
        <begin position="20"/>
        <end position="508"/>
    </location>
</feature>
<reference evidence="8" key="1">
    <citation type="submission" date="2022-12" db="EMBL/GenBank/DDBJ databases">
        <title>Paracoccus onchidii sp. nov., isolated from a marine invertebrate from the South China Sea.</title>
        <authorList>
            <person name="Xu S."/>
            <person name="Liu Z."/>
            <person name="Xu Y."/>
        </authorList>
    </citation>
    <scope>NUCLEOTIDE SEQUENCE</scope>
    <source>
        <strain evidence="8">Z330</strain>
    </source>
</reference>
<dbReference type="Pfam" id="PF13091">
    <property type="entry name" value="PLDc_2"/>
    <property type="match status" value="2"/>
</dbReference>
<proteinExistence type="predicted"/>
<feature type="domain" description="PLD phosphodiesterase" evidence="7">
    <location>
        <begin position="398"/>
        <end position="425"/>
    </location>
</feature>
<dbReference type="PANTHER" id="PTHR21248:SF12">
    <property type="entry name" value="CARDIOLIPIN SYNTHASE C"/>
    <property type="match status" value="1"/>
</dbReference>
<evidence type="ECO:0000256" key="3">
    <source>
        <dbReference type="ARBA" id="ARBA00018392"/>
    </source>
</evidence>
<evidence type="ECO:0000256" key="2">
    <source>
        <dbReference type="ARBA" id="ARBA00004613"/>
    </source>
</evidence>
<comment type="subcellular location">
    <subcellularLocation>
        <location evidence="2">Secreted</location>
    </subcellularLocation>
</comment>
<accession>A0ABT4ZD21</accession>
<dbReference type="CDD" id="cd09113">
    <property type="entry name" value="PLDc_ymdC_like_2"/>
    <property type="match status" value="1"/>
</dbReference>
<dbReference type="InterPro" id="IPR025202">
    <property type="entry name" value="PLD-like_dom"/>
</dbReference>
<keyword evidence="9" id="KW-1185">Reference proteome</keyword>
<keyword evidence="4" id="KW-0964">Secreted</keyword>